<keyword evidence="8" id="KW-1185">Reference proteome</keyword>
<name>A0A318LR16_9PSEU</name>
<dbReference type="FunFam" id="1.10.10.60:FF:000141">
    <property type="entry name" value="TetR family transcriptional regulator"/>
    <property type="match status" value="1"/>
</dbReference>
<dbReference type="EMBL" id="MASU01000007">
    <property type="protein sequence ID" value="PXY30814.1"/>
    <property type="molecule type" value="Genomic_DNA"/>
</dbReference>
<dbReference type="PROSITE" id="PS50977">
    <property type="entry name" value="HTH_TETR_2"/>
    <property type="match status" value="1"/>
</dbReference>
<dbReference type="Gene3D" id="1.10.10.60">
    <property type="entry name" value="Homeodomain-like"/>
    <property type="match status" value="1"/>
</dbReference>
<dbReference type="SUPFAM" id="SSF46689">
    <property type="entry name" value="Homeodomain-like"/>
    <property type="match status" value="1"/>
</dbReference>
<evidence type="ECO:0000259" key="6">
    <source>
        <dbReference type="PROSITE" id="PS50977"/>
    </source>
</evidence>
<reference evidence="7 8" key="1">
    <citation type="submission" date="2016-07" db="EMBL/GenBank/DDBJ databases">
        <title>Draft genome sequence of Prauserella sp. YIM 121212, isolated from alkaline soil.</title>
        <authorList>
            <person name="Ruckert C."/>
            <person name="Albersmeier A."/>
            <person name="Jiang C.-L."/>
            <person name="Jiang Y."/>
            <person name="Kalinowski J."/>
            <person name="Schneider O."/>
            <person name="Winkler A."/>
            <person name="Zotchev S.B."/>
        </authorList>
    </citation>
    <scope>NUCLEOTIDE SEQUENCE [LARGE SCALE GENOMIC DNA]</scope>
    <source>
        <strain evidence="7 8">YIM 121212</strain>
    </source>
</reference>
<keyword evidence="2 4" id="KW-0238">DNA-binding</keyword>
<evidence type="ECO:0000256" key="5">
    <source>
        <dbReference type="SAM" id="MobiDB-lite"/>
    </source>
</evidence>
<dbReference type="GO" id="GO:0003700">
    <property type="term" value="F:DNA-binding transcription factor activity"/>
    <property type="evidence" value="ECO:0007669"/>
    <property type="project" value="TreeGrafter"/>
</dbReference>
<keyword evidence="1" id="KW-0805">Transcription regulation</keyword>
<evidence type="ECO:0000256" key="3">
    <source>
        <dbReference type="ARBA" id="ARBA00023163"/>
    </source>
</evidence>
<dbReference type="PANTHER" id="PTHR30055">
    <property type="entry name" value="HTH-TYPE TRANSCRIPTIONAL REGULATOR RUTR"/>
    <property type="match status" value="1"/>
</dbReference>
<dbReference type="AlphaFoldDB" id="A0A318LR16"/>
<organism evidence="7 8">
    <name type="scientific">Prauserella flavalba</name>
    <dbReference type="NCBI Taxonomy" id="1477506"/>
    <lineage>
        <taxon>Bacteria</taxon>
        <taxon>Bacillati</taxon>
        <taxon>Actinomycetota</taxon>
        <taxon>Actinomycetes</taxon>
        <taxon>Pseudonocardiales</taxon>
        <taxon>Pseudonocardiaceae</taxon>
        <taxon>Prauserella</taxon>
    </lineage>
</organism>
<evidence type="ECO:0000313" key="8">
    <source>
        <dbReference type="Proteomes" id="UP000247892"/>
    </source>
</evidence>
<dbReference type="Pfam" id="PF17754">
    <property type="entry name" value="TetR_C_14"/>
    <property type="match status" value="1"/>
</dbReference>
<dbReference type="PANTHER" id="PTHR30055:SF238">
    <property type="entry name" value="MYCOFACTOCIN BIOSYNTHESIS TRANSCRIPTIONAL REGULATOR MFTR-RELATED"/>
    <property type="match status" value="1"/>
</dbReference>
<dbReference type="GO" id="GO:0045892">
    <property type="term" value="P:negative regulation of DNA-templated transcription"/>
    <property type="evidence" value="ECO:0007669"/>
    <property type="project" value="UniProtKB-ARBA"/>
</dbReference>
<dbReference type="Pfam" id="PF00440">
    <property type="entry name" value="TetR_N"/>
    <property type="match status" value="1"/>
</dbReference>
<dbReference type="OrthoDB" id="956698at2"/>
<evidence type="ECO:0000256" key="1">
    <source>
        <dbReference type="ARBA" id="ARBA00023015"/>
    </source>
</evidence>
<feature type="domain" description="HTH tetR-type" evidence="6">
    <location>
        <begin position="25"/>
        <end position="85"/>
    </location>
</feature>
<dbReference type="InterPro" id="IPR023772">
    <property type="entry name" value="DNA-bd_HTH_TetR-type_CS"/>
</dbReference>
<dbReference type="InterPro" id="IPR009057">
    <property type="entry name" value="Homeodomain-like_sf"/>
</dbReference>
<dbReference type="Proteomes" id="UP000247892">
    <property type="component" value="Unassembled WGS sequence"/>
</dbReference>
<dbReference type="InterPro" id="IPR050109">
    <property type="entry name" value="HTH-type_TetR-like_transc_reg"/>
</dbReference>
<feature type="DNA-binding region" description="H-T-H motif" evidence="4">
    <location>
        <begin position="48"/>
        <end position="67"/>
    </location>
</feature>
<evidence type="ECO:0000313" key="7">
    <source>
        <dbReference type="EMBL" id="PXY30814.1"/>
    </source>
</evidence>
<comment type="caution">
    <text evidence="7">The sequence shown here is derived from an EMBL/GenBank/DDBJ whole genome shotgun (WGS) entry which is preliminary data.</text>
</comment>
<dbReference type="Gene3D" id="1.10.357.10">
    <property type="entry name" value="Tetracycline Repressor, domain 2"/>
    <property type="match status" value="1"/>
</dbReference>
<keyword evidence="3" id="KW-0804">Transcription</keyword>
<dbReference type="InterPro" id="IPR001647">
    <property type="entry name" value="HTH_TetR"/>
</dbReference>
<evidence type="ECO:0000256" key="2">
    <source>
        <dbReference type="ARBA" id="ARBA00023125"/>
    </source>
</evidence>
<evidence type="ECO:0000256" key="4">
    <source>
        <dbReference type="PROSITE-ProRule" id="PRU00335"/>
    </source>
</evidence>
<dbReference type="PROSITE" id="PS01081">
    <property type="entry name" value="HTH_TETR_1"/>
    <property type="match status" value="1"/>
</dbReference>
<gene>
    <name evidence="7" type="ORF">BA062_19970</name>
</gene>
<dbReference type="PRINTS" id="PR00455">
    <property type="entry name" value="HTHTETR"/>
</dbReference>
<dbReference type="InterPro" id="IPR041347">
    <property type="entry name" value="MftR_C"/>
</dbReference>
<sequence length="208" mass="22687">MWDHAGVSGSGERGAVADRGGRPALTSARELAEVAQELFLERGFENVSVDDIAAAAGVSRRTFFRYFSTKADVLWVESPAELARFRELLAAAPPEEPYADVLCRAAPRALSHPPERRTWALHRAELLLTVPAVLEKATVRHTEWRRIATEFVAARRGSGPDDLVAIAVGHAVLAATVAAHEYWLAHPDQELPDIMARFLHLLVPAGTG</sequence>
<accession>A0A318LR16</accession>
<proteinExistence type="predicted"/>
<feature type="region of interest" description="Disordered" evidence="5">
    <location>
        <begin position="1"/>
        <end position="21"/>
    </location>
</feature>
<protein>
    <submittedName>
        <fullName evidence="7">TetR family transcriptional regulator</fullName>
    </submittedName>
</protein>
<dbReference type="GO" id="GO:0000976">
    <property type="term" value="F:transcription cis-regulatory region binding"/>
    <property type="evidence" value="ECO:0007669"/>
    <property type="project" value="TreeGrafter"/>
</dbReference>